<gene>
    <name evidence="3" type="ORF">L873DRAFT_530065</name>
</gene>
<keyword evidence="2" id="KW-0732">Signal</keyword>
<sequence length="164" mass="18877">MFVKSLPLSFFLLPISTPRPSPCQSRHYQLIISLCYRFLHPGLGKDWLHSAKKIILFVAFNRHQSDLNSNSNCVETEEEWKGKKKKKKSALQPVRPRYPTPIQSSRREAKEKSAFHPSTNEAKAGDHSGEQRKLKNKIYKKKYLFIPCACVQSCVCFVVRADDP</sequence>
<keyword evidence="4" id="KW-1185">Reference proteome</keyword>
<feature type="signal peptide" evidence="2">
    <location>
        <begin position="1"/>
        <end position="18"/>
    </location>
</feature>
<protein>
    <submittedName>
        <fullName evidence="3">Uncharacterized protein</fullName>
    </submittedName>
</protein>
<dbReference type="EMBL" id="ML120352">
    <property type="protein sequence ID" value="RPB05691.1"/>
    <property type="molecule type" value="Genomic_DNA"/>
</dbReference>
<evidence type="ECO:0000313" key="4">
    <source>
        <dbReference type="Proteomes" id="UP000276215"/>
    </source>
</evidence>
<name>A0A3N4KB98_9PEZI</name>
<organism evidence="3 4">
    <name type="scientific">Choiromyces venosus 120613-1</name>
    <dbReference type="NCBI Taxonomy" id="1336337"/>
    <lineage>
        <taxon>Eukaryota</taxon>
        <taxon>Fungi</taxon>
        <taxon>Dikarya</taxon>
        <taxon>Ascomycota</taxon>
        <taxon>Pezizomycotina</taxon>
        <taxon>Pezizomycetes</taxon>
        <taxon>Pezizales</taxon>
        <taxon>Tuberaceae</taxon>
        <taxon>Choiromyces</taxon>
    </lineage>
</organism>
<dbReference type="AlphaFoldDB" id="A0A3N4KB98"/>
<reference evidence="3 4" key="1">
    <citation type="journal article" date="2018" name="Nat. Ecol. Evol.">
        <title>Pezizomycetes genomes reveal the molecular basis of ectomycorrhizal truffle lifestyle.</title>
        <authorList>
            <person name="Murat C."/>
            <person name="Payen T."/>
            <person name="Noel B."/>
            <person name="Kuo A."/>
            <person name="Morin E."/>
            <person name="Chen J."/>
            <person name="Kohler A."/>
            <person name="Krizsan K."/>
            <person name="Balestrini R."/>
            <person name="Da Silva C."/>
            <person name="Montanini B."/>
            <person name="Hainaut M."/>
            <person name="Levati E."/>
            <person name="Barry K.W."/>
            <person name="Belfiori B."/>
            <person name="Cichocki N."/>
            <person name="Clum A."/>
            <person name="Dockter R.B."/>
            <person name="Fauchery L."/>
            <person name="Guy J."/>
            <person name="Iotti M."/>
            <person name="Le Tacon F."/>
            <person name="Lindquist E.A."/>
            <person name="Lipzen A."/>
            <person name="Malagnac F."/>
            <person name="Mello A."/>
            <person name="Molinier V."/>
            <person name="Miyauchi S."/>
            <person name="Poulain J."/>
            <person name="Riccioni C."/>
            <person name="Rubini A."/>
            <person name="Sitrit Y."/>
            <person name="Splivallo R."/>
            <person name="Traeger S."/>
            <person name="Wang M."/>
            <person name="Zifcakova L."/>
            <person name="Wipf D."/>
            <person name="Zambonelli A."/>
            <person name="Paolocci F."/>
            <person name="Nowrousian M."/>
            <person name="Ottonello S."/>
            <person name="Baldrian P."/>
            <person name="Spatafora J.W."/>
            <person name="Henrissat B."/>
            <person name="Nagy L.G."/>
            <person name="Aury J.M."/>
            <person name="Wincker P."/>
            <person name="Grigoriev I.V."/>
            <person name="Bonfante P."/>
            <person name="Martin F.M."/>
        </authorList>
    </citation>
    <scope>NUCLEOTIDE SEQUENCE [LARGE SCALE GENOMIC DNA]</scope>
    <source>
        <strain evidence="3 4">120613-1</strain>
    </source>
</reference>
<evidence type="ECO:0000256" key="1">
    <source>
        <dbReference type="SAM" id="MobiDB-lite"/>
    </source>
</evidence>
<feature type="region of interest" description="Disordered" evidence="1">
    <location>
        <begin position="69"/>
        <end position="131"/>
    </location>
</feature>
<accession>A0A3N4KB98</accession>
<evidence type="ECO:0000313" key="3">
    <source>
        <dbReference type="EMBL" id="RPB05691.1"/>
    </source>
</evidence>
<dbReference type="OrthoDB" id="10517506at2759"/>
<evidence type="ECO:0000256" key="2">
    <source>
        <dbReference type="SAM" id="SignalP"/>
    </source>
</evidence>
<feature type="compositionally biased region" description="Basic and acidic residues" evidence="1">
    <location>
        <begin position="105"/>
        <end position="114"/>
    </location>
</feature>
<proteinExistence type="predicted"/>
<feature type="chain" id="PRO_5018105329" evidence="2">
    <location>
        <begin position="19"/>
        <end position="164"/>
    </location>
</feature>
<dbReference type="Proteomes" id="UP000276215">
    <property type="component" value="Unassembled WGS sequence"/>
</dbReference>